<dbReference type="Proteomes" id="UP000566324">
    <property type="component" value="Unassembled WGS sequence"/>
</dbReference>
<dbReference type="CDD" id="cd10935">
    <property type="entry name" value="CE4_WalW"/>
    <property type="match status" value="1"/>
</dbReference>
<proteinExistence type="predicted"/>
<sequence>MLAPSENQYISFGPEFGPRVLVFVDTEEEFDWTQPKSRDSTSVKSVKSLPKVHSLMRGFDIKPAYMVDYPVATTPESVEVLRALSENEGATIGTQLHPWVNPPFIERVEGPNSFPGNLPREVERAKIKALTDAIAENFGAAPLVYRAGRYGVGPNTEALLDELGYRMDVSVRPYFDYRAEGGPSFRNIRPQLYWTGPERRLLELPLTSTFTGGLRVFGERAFELATRVPRLNGLLSRTSLLGRVALTPEGIPLDEAIQAIELLVEAGTQIFSISFHSPSVEPGHTPYVRDARDLADFYAWWDGVLTTLTRAGVKPASVEEVVAAAHAQRDGKASAGLAEQAVSV</sequence>
<evidence type="ECO:0000313" key="1">
    <source>
        <dbReference type="EMBL" id="MBB4632304.1"/>
    </source>
</evidence>
<protein>
    <recommendedName>
        <fullName evidence="3">WalW protein</fullName>
    </recommendedName>
</protein>
<dbReference type="GO" id="GO:0005975">
    <property type="term" value="P:carbohydrate metabolic process"/>
    <property type="evidence" value="ECO:0007669"/>
    <property type="project" value="InterPro"/>
</dbReference>
<dbReference type="AlphaFoldDB" id="A0A7W7B1H9"/>
<comment type="caution">
    <text evidence="1">The sequence shown here is derived from an EMBL/GenBank/DDBJ whole genome shotgun (WGS) entry which is preliminary data.</text>
</comment>
<dbReference type="SUPFAM" id="SSF88713">
    <property type="entry name" value="Glycoside hydrolase/deacetylase"/>
    <property type="match status" value="1"/>
</dbReference>
<name>A0A7W7B1H9_9SPHN</name>
<keyword evidence="2" id="KW-1185">Reference proteome</keyword>
<accession>A0A7W7B1H9</accession>
<dbReference type="InterPro" id="IPR011330">
    <property type="entry name" value="Glyco_hydro/deAcase_b/a-brl"/>
</dbReference>
<reference evidence="1 2" key="1">
    <citation type="submission" date="2020-08" db="EMBL/GenBank/DDBJ databases">
        <title>Genomic Encyclopedia of Type Strains, Phase IV (KMG-IV): sequencing the most valuable type-strain genomes for metagenomic binning, comparative biology and taxonomic classification.</title>
        <authorList>
            <person name="Goeker M."/>
        </authorList>
    </citation>
    <scope>NUCLEOTIDE SEQUENCE [LARGE SCALE GENOMIC DNA]</scope>
    <source>
        <strain evidence="1 2">DSM 17328</strain>
    </source>
</reference>
<dbReference type="Gene3D" id="3.20.20.370">
    <property type="entry name" value="Glycoside hydrolase/deacetylase"/>
    <property type="match status" value="1"/>
</dbReference>
<dbReference type="RefSeq" id="WP_184068600.1">
    <property type="nucleotide sequence ID" value="NZ_JACHNZ010000019.1"/>
</dbReference>
<gene>
    <name evidence="1" type="ORF">GGQ98_001924</name>
</gene>
<evidence type="ECO:0008006" key="3">
    <source>
        <dbReference type="Google" id="ProtNLM"/>
    </source>
</evidence>
<dbReference type="EMBL" id="JACHNZ010000019">
    <property type="protein sequence ID" value="MBB4632304.1"/>
    <property type="molecule type" value="Genomic_DNA"/>
</dbReference>
<evidence type="ECO:0000313" key="2">
    <source>
        <dbReference type="Proteomes" id="UP000566324"/>
    </source>
</evidence>
<organism evidence="1 2">
    <name type="scientific">Sphingosinicella soli</name>
    <dbReference type="NCBI Taxonomy" id="333708"/>
    <lineage>
        <taxon>Bacteria</taxon>
        <taxon>Pseudomonadati</taxon>
        <taxon>Pseudomonadota</taxon>
        <taxon>Alphaproteobacteria</taxon>
        <taxon>Sphingomonadales</taxon>
        <taxon>Sphingosinicellaceae</taxon>
        <taxon>Sphingosinicella</taxon>
    </lineage>
</organism>